<dbReference type="RefSeq" id="WP_114364659.1">
    <property type="nucleotide sequence ID" value="NZ_QPIX01000011.1"/>
</dbReference>
<sequence>MRDMSVLCLGGGSVAWQAEYRGSSQSGYLEDGADVSPLDAFVVILTPLDGNTPRIAVESRDQSIRIDLYRVKEDAVSRLRSVMPLQARDLVLEEGERILAIPVKR</sequence>
<name>A0A6I7HIW1_9HYPH</name>
<reference evidence="1 2" key="1">
    <citation type="submission" date="2018-07" db="EMBL/GenBank/DDBJ databases">
        <title>Genomic Encyclopedia of Type Strains, Phase IV (KMG-IV): sequencing the most valuable type-strain genomes for metagenomic binning, comparative biology and taxonomic classification.</title>
        <authorList>
            <person name="Goeker M."/>
        </authorList>
    </citation>
    <scope>NUCLEOTIDE SEQUENCE [LARGE SCALE GENOMIC DNA]</scope>
    <source>
        <strain evidence="1 2">DSM 25528</strain>
    </source>
</reference>
<accession>A0A6I7HIW1</accession>
<keyword evidence="2" id="KW-1185">Reference proteome</keyword>
<protein>
    <submittedName>
        <fullName evidence="1">Uncharacterized protein</fullName>
    </submittedName>
</protein>
<comment type="caution">
    <text evidence="1">The sequence shown here is derived from an EMBL/GenBank/DDBJ whole genome shotgun (WGS) entry which is preliminary data.</text>
</comment>
<evidence type="ECO:0000313" key="1">
    <source>
        <dbReference type="EMBL" id="RCW21137.1"/>
    </source>
</evidence>
<dbReference type="EMBL" id="QPIX01000011">
    <property type="protein sequence ID" value="RCW21137.1"/>
    <property type="molecule type" value="Genomic_DNA"/>
</dbReference>
<gene>
    <name evidence="1" type="ORF">DFR48_111101</name>
</gene>
<proteinExistence type="predicted"/>
<evidence type="ECO:0000313" key="2">
    <source>
        <dbReference type="Proteomes" id="UP000252582"/>
    </source>
</evidence>
<dbReference type="Proteomes" id="UP000252582">
    <property type="component" value="Unassembled WGS sequence"/>
</dbReference>
<organism evidence="1 2">
    <name type="scientific">Ciceribacter lividus</name>
    <dbReference type="NCBI Taxonomy" id="1197950"/>
    <lineage>
        <taxon>Bacteria</taxon>
        <taxon>Pseudomonadati</taxon>
        <taxon>Pseudomonadota</taxon>
        <taxon>Alphaproteobacteria</taxon>
        <taxon>Hyphomicrobiales</taxon>
        <taxon>Rhizobiaceae</taxon>
        <taxon>Ciceribacter</taxon>
    </lineage>
</organism>
<dbReference type="AlphaFoldDB" id="A0A6I7HIW1"/>